<feature type="compositionally biased region" description="Basic and acidic residues" evidence="1">
    <location>
        <begin position="1095"/>
        <end position="1153"/>
    </location>
</feature>
<comment type="caution">
    <text evidence="3">The sequence shown here is derived from an EMBL/GenBank/DDBJ whole genome shotgun (WGS) entry which is preliminary data.</text>
</comment>
<dbReference type="Proteomes" id="UP000440578">
    <property type="component" value="Unassembled WGS sequence"/>
</dbReference>
<feature type="compositionally biased region" description="Acidic residues" evidence="1">
    <location>
        <begin position="532"/>
        <end position="541"/>
    </location>
</feature>
<sequence length="1424" mass="155250">MLVNTQCIIFQFTSRCACSRPPRCSRLTPPPPPSRRRKRRRSAAASSDVIGDVTPDQMISISGLGPFAAPGPGPGAEMASPGAGEAGRPVAVSSAPRTVLPATASGGKLVGIAKARQREPECAAQPTVLTSIAGRLSLPGFGGPVWTGAAPGRDLTGAAWGVPGSPAPQPAPLPPMWLGPTPQPYAATQLYTSYQVQLHSDPATGHLMLVPRSVEPAPRPTVLWSPYQCVSPLQSPQLTVLPSQPPQLYIQATSEQTLLTSTGAQVIKKEEPTSRLKPIQPAPSHVAPSPAGGHHPPPPPVNVQYIIPAPLQSVYYTHAAEPPASFILQPAPAAQPQHLAPGVHHAAVPGAPGVHSAVPAPPPGVQHPMQSVGQLPLVSAVPVLAPEPLPAASSQAAPSAELGGTVREVSTRSQATSPVYHDQVSVPPVPDPPVSAAGRTGLPSQLSYQASSPVSNRLTQDHSSASVTEHHSDVSLQTNGVDLSHHNGVLSHTSHGRSSPECPSPERASREEQVTPVQAARDDETPQQTAVETEETREETEETHLETKETPRQTVAAEEPYSIRARVKKPFSALCEVAEQHLSRVVEPRVFFVPPRWEMWKRPAVDPAGRRDYRSVESAEIARDWLRRRAAGNGAAVDQMQVRFTIEPFWEDSPRIQELHSKLADIQRLYRAQLKLHRLSPRKNSSESPAKRRPSVRGARRSAVRRRSDSTRTPPRASPPPVAAVSSRQSEGAVSDTESEEGGLDVWEDTACADTISYSFSSRRENNYSNGIRALAECKKRHVPQTSDFHLGSDPARKKRKLCPPKKHSFSPDDTETIVAKKKCYPLLKPKLKPKLKAEVIMKDSFSDGSRDPALSAADLSETTQLLVLIDGLFYRSRLEPIQPPDLYGVTVEGERCHRPNIYTQEQLLNQAVREVRPASFSSLTPGTRVLANWSPKLRGLFPGTVTEGVSPEPGMLYVEFDDGDSGYMRLEGIRMLPANYPTVEHDQDPLDTLSRRRRRASSGTSVTSSQRAASRQSVGEDRWEPHPPTTPASAPAPAANGRQAEEAKDESNVEKEGRSLSVDESTNGMDGGEARRESEGVKGKKGEVKKRKKVDGSLKKKGDGSLLSDSKKHLEGGKSKKSAHTKDRKTEPSKKKKSEQSKKSSKHEENGHHHLQNGHKKHHSHKNGDEAPKKKKKKRDSADGSPPLTAEERAERKKKKAAKRRESAASDGYVVEQESDLKLRIKSPSPSRKQEKEEPRDRHHSAEGKKKKKGESNRQRHPSGMAAFLPERQLWDWDGKGVKRSASKGKAKREVYKAIVRGAERIAVGDCAVFLSAGLPDRPYVGRIQALWETTSGQMLVQVAWFYHPEETCGLDRPLAEPKGGLFESPHMDDNDVQTISHRCQVLSLAEYRQTVSSGDNETFYRAGFYDPRCQTIRREPGV</sequence>
<organism evidence="3 4">
    <name type="scientific">Amphibalanus amphitrite</name>
    <name type="common">Striped barnacle</name>
    <name type="synonym">Balanus amphitrite</name>
    <dbReference type="NCBI Taxonomy" id="1232801"/>
    <lineage>
        <taxon>Eukaryota</taxon>
        <taxon>Metazoa</taxon>
        <taxon>Ecdysozoa</taxon>
        <taxon>Arthropoda</taxon>
        <taxon>Crustacea</taxon>
        <taxon>Multicrustacea</taxon>
        <taxon>Cirripedia</taxon>
        <taxon>Thoracica</taxon>
        <taxon>Thoracicalcarea</taxon>
        <taxon>Balanomorpha</taxon>
        <taxon>Balanoidea</taxon>
        <taxon>Balanidae</taxon>
        <taxon>Amphibalaninae</taxon>
        <taxon>Amphibalanus</taxon>
    </lineage>
</organism>
<dbReference type="PROSITE" id="PS51038">
    <property type="entry name" value="BAH"/>
    <property type="match status" value="1"/>
</dbReference>
<dbReference type="Pfam" id="PF21744">
    <property type="entry name" value="BAHCC1-like_Tudor"/>
    <property type="match status" value="1"/>
</dbReference>
<feature type="compositionally biased region" description="Basic and acidic residues" evidence="1">
    <location>
        <begin position="1044"/>
        <end position="1059"/>
    </location>
</feature>
<feature type="compositionally biased region" description="Basic and acidic residues" evidence="1">
    <location>
        <begin position="1073"/>
        <end position="1087"/>
    </location>
</feature>
<reference evidence="3 4" key="1">
    <citation type="submission" date="2019-07" db="EMBL/GenBank/DDBJ databases">
        <title>Draft genome assembly of a fouling barnacle, Amphibalanus amphitrite (Darwin, 1854): The first reference genome for Thecostraca.</title>
        <authorList>
            <person name="Kim W."/>
        </authorList>
    </citation>
    <scope>NUCLEOTIDE SEQUENCE [LARGE SCALE GENOMIC DNA]</scope>
    <source>
        <strain evidence="3">SNU_AA5</strain>
        <tissue evidence="3">Soma without cirri and trophi</tissue>
    </source>
</reference>
<dbReference type="EMBL" id="VIIS01002153">
    <property type="protein sequence ID" value="KAF0287964.1"/>
    <property type="molecule type" value="Genomic_DNA"/>
</dbReference>
<proteinExistence type="predicted"/>
<protein>
    <submittedName>
        <fullName evidence="3">Protein winged eye</fullName>
    </submittedName>
</protein>
<dbReference type="InterPro" id="IPR043151">
    <property type="entry name" value="BAH_sf"/>
</dbReference>
<dbReference type="InterPro" id="IPR052429">
    <property type="entry name" value="BAH_domain_protein"/>
</dbReference>
<dbReference type="InterPro" id="IPR056841">
    <property type="entry name" value="TNRC18_BAHCC1-like_SH3"/>
</dbReference>
<dbReference type="Gene3D" id="2.30.30.140">
    <property type="match status" value="1"/>
</dbReference>
<dbReference type="SMART" id="SM00439">
    <property type="entry name" value="BAH"/>
    <property type="match status" value="1"/>
</dbReference>
<evidence type="ECO:0000313" key="3">
    <source>
        <dbReference type="EMBL" id="KAF0287964.1"/>
    </source>
</evidence>
<feature type="region of interest" description="Disordered" evidence="1">
    <location>
        <begin position="786"/>
        <end position="812"/>
    </location>
</feature>
<dbReference type="GO" id="GO:0003682">
    <property type="term" value="F:chromatin binding"/>
    <property type="evidence" value="ECO:0007669"/>
    <property type="project" value="InterPro"/>
</dbReference>
<feature type="compositionally biased region" description="Low complexity" evidence="1">
    <location>
        <begin position="1002"/>
        <end position="1012"/>
    </location>
</feature>
<name>A0A6A4V8U8_AMPAM</name>
<feature type="region of interest" description="Disordered" evidence="1">
    <location>
        <begin position="68"/>
        <end position="94"/>
    </location>
</feature>
<feature type="compositionally biased region" description="Polar residues" evidence="1">
    <location>
        <begin position="442"/>
        <end position="467"/>
    </location>
</feature>
<dbReference type="OrthoDB" id="6426227at2759"/>
<keyword evidence="4" id="KW-1185">Reference proteome</keyword>
<feature type="domain" description="BAH" evidence="2">
    <location>
        <begin position="1305"/>
        <end position="1422"/>
    </location>
</feature>
<evidence type="ECO:0000313" key="4">
    <source>
        <dbReference type="Proteomes" id="UP000440578"/>
    </source>
</evidence>
<dbReference type="PANTHER" id="PTHR12505:SF24">
    <property type="entry name" value="PROTEIN WINGED EYE"/>
    <property type="match status" value="1"/>
</dbReference>
<feature type="compositionally biased region" description="Low complexity" evidence="1">
    <location>
        <begin position="68"/>
        <end position="87"/>
    </location>
</feature>
<feature type="region of interest" description="Disordered" evidence="1">
    <location>
        <begin position="981"/>
        <end position="1269"/>
    </location>
</feature>
<feature type="region of interest" description="Disordered" evidence="1">
    <location>
        <begin position="677"/>
        <end position="742"/>
    </location>
</feature>
<accession>A0A6A4V8U8</accession>
<feature type="compositionally biased region" description="Low complexity" evidence="1">
    <location>
        <begin position="390"/>
        <end position="402"/>
    </location>
</feature>
<feature type="region of interest" description="Disordered" evidence="1">
    <location>
        <begin position="269"/>
        <end position="298"/>
    </location>
</feature>
<dbReference type="PANTHER" id="PTHR12505">
    <property type="entry name" value="PHD FINGER TRANSCRIPTION FACTOR"/>
    <property type="match status" value="1"/>
</dbReference>
<gene>
    <name evidence="3" type="primary">wge_1</name>
    <name evidence="3" type="ORF">FJT64_001416</name>
</gene>
<dbReference type="Pfam" id="PF24912">
    <property type="entry name" value="SH3_TNRC18"/>
    <property type="match status" value="1"/>
</dbReference>
<feature type="compositionally biased region" description="Basic residues" evidence="1">
    <location>
        <begin position="797"/>
        <end position="809"/>
    </location>
</feature>
<dbReference type="InterPro" id="IPR048924">
    <property type="entry name" value="BAHCC1-like_Tudor"/>
</dbReference>
<dbReference type="Gene3D" id="2.30.30.490">
    <property type="match status" value="1"/>
</dbReference>
<dbReference type="Pfam" id="PF01426">
    <property type="entry name" value="BAH"/>
    <property type="match status" value="1"/>
</dbReference>
<feature type="region of interest" description="Disordered" evidence="1">
    <location>
        <begin position="390"/>
        <end position="557"/>
    </location>
</feature>
<feature type="compositionally biased region" description="Basic residues" evidence="1">
    <location>
        <begin position="691"/>
        <end position="705"/>
    </location>
</feature>
<feature type="compositionally biased region" description="Basic and acidic residues" evidence="1">
    <location>
        <begin position="542"/>
        <end position="551"/>
    </location>
</feature>
<feature type="compositionally biased region" description="Basic and acidic residues" evidence="1">
    <location>
        <begin position="1233"/>
        <end position="1259"/>
    </location>
</feature>
<evidence type="ECO:0000259" key="2">
    <source>
        <dbReference type="PROSITE" id="PS51038"/>
    </source>
</evidence>
<evidence type="ECO:0000256" key="1">
    <source>
        <dbReference type="SAM" id="MobiDB-lite"/>
    </source>
</evidence>
<feature type="compositionally biased region" description="Basic residues" evidence="1">
    <location>
        <begin position="1154"/>
        <end position="1166"/>
    </location>
</feature>
<feature type="region of interest" description="Disordered" evidence="1">
    <location>
        <begin position="21"/>
        <end position="50"/>
    </location>
</feature>
<dbReference type="InterPro" id="IPR001025">
    <property type="entry name" value="BAH_dom"/>
</dbReference>